<name>A0A4S8EU33_9BURK</name>
<feature type="chain" id="PRO_5020435696" evidence="1">
    <location>
        <begin position="22"/>
        <end position="173"/>
    </location>
</feature>
<dbReference type="InterPro" id="IPR021300">
    <property type="entry name" value="Integr_conj_element_PFL4695"/>
</dbReference>
<keyword evidence="1" id="KW-0732">Signal</keyword>
<proteinExistence type="predicted"/>
<reference evidence="2 3" key="1">
    <citation type="journal article" date="2015" name="Antonie Van Leeuwenhoek">
        <title>Lampropedia puyangensis sp. nov., isolated from symptomatic bark of Populus ? euramericana canker and emended description of Lampropedia hyalina (Ehrenberg 1832) Lee et al. 2004.</title>
        <authorList>
            <person name="Li Y."/>
            <person name="Wang T."/>
            <person name="Piao C.G."/>
            <person name="Wang L.F."/>
            <person name="Tian G.Z."/>
            <person name="Zhu T.H."/>
            <person name="Guo M.W."/>
        </authorList>
    </citation>
    <scope>NUCLEOTIDE SEQUENCE [LARGE SCALE GENOMIC DNA]</scope>
    <source>
        <strain evidence="2 3">2-bin</strain>
    </source>
</reference>
<comment type="caution">
    <text evidence="2">The sequence shown here is derived from an EMBL/GenBank/DDBJ whole genome shotgun (WGS) entry which is preliminary data.</text>
</comment>
<organism evidence="2 3">
    <name type="scientific">Lampropedia puyangensis</name>
    <dbReference type="NCBI Taxonomy" id="1330072"/>
    <lineage>
        <taxon>Bacteria</taxon>
        <taxon>Pseudomonadati</taxon>
        <taxon>Pseudomonadota</taxon>
        <taxon>Betaproteobacteria</taxon>
        <taxon>Burkholderiales</taxon>
        <taxon>Comamonadaceae</taxon>
        <taxon>Lampropedia</taxon>
    </lineage>
</organism>
<evidence type="ECO:0000256" key="1">
    <source>
        <dbReference type="SAM" id="SignalP"/>
    </source>
</evidence>
<evidence type="ECO:0000313" key="3">
    <source>
        <dbReference type="Proteomes" id="UP000308917"/>
    </source>
</evidence>
<dbReference type="Pfam" id="PF11072">
    <property type="entry name" value="DUF2859"/>
    <property type="match status" value="1"/>
</dbReference>
<protein>
    <submittedName>
        <fullName evidence="2">DUF2859 domain-containing protein</fullName>
    </submittedName>
</protein>
<accession>A0A4S8EU33</accession>
<dbReference type="AlphaFoldDB" id="A0A4S8EU33"/>
<dbReference type="EMBL" id="STFG01000021">
    <property type="protein sequence ID" value="THT98399.1"/>
    <property type="molecule type" value="Genomic_DNA"/>
</dbReference>
<dbReference type="Proteomes" id="UP000308917">
    <property type="component" value="Unassembled WGS sequence"/>
</dbReference>
<keyword evidence="3" id="KW-1185">Reference proteome</keyword>
<feature type="signal peptide" evidence="1">
    <location>
        <begin position="1"/>
        <end position="21"/>
    </location>
</feature>
<dbReference type="RefSeq" id="WP_136574471.1">
    <property type="nucleotide sequence ID" value="NZ_STFG01000021.1"/>
</dbReference>
<evidence type="ECO:0000313" key="2">
    <source>
        <dbReference type="EMBL" id="THT98399.1"/>
    </source>
</evidence>
<sequence length="173" mass="18676">MKCLPSIAVFAFAWSAAAAHAQLVTLHDAGTGVPLEPYTHQMLSGDDQSGQHRGWRYPLQSPLQAGVLELDGIALYQPKWLTRNIAVVGTDTQSMQWLAFNHARLKQVDAFIAVVRSDSAKALEPVKQVAQGLSVAEVADPLFSEQLQGAGVGVYPVLIHNNGHVYQRLGGLP</sequence>
<gene>
    <name evidence="2" type="ORF">E9531_14385</name>
</gene>
<dbReference type="OrthoDB" id="8792848at2"/>